<dbReference type="NCBIfam" id="NF005621">
    <property type="entry name" value="PRK07375.1-6"/>
    <property type="match status" value="1"/>
</dbReference>
<reference evidence="6 7" key="1">
    <citation type="journal article" date="2019" name="Int. J. Syst. Evol. Microbiol.">
        <title>The Global Catalogue of Microorganisms (GCM) 10K type strain sequencing project: providing services to taxonomists for standard genome sequencing and annotation.</title>
        <authorList>
            <consortium name="The Broad Institute Genomics Platform"/>
            <consortium name="The Broad Institute Genome Sequencing Center for Infectious Disease"/>
            <person name="Wu L."/>
            <person name="Ma J."/>
        </authorList>
    </citation>
    <scope>NUCLEOTIDE SEQUENCE [LARGE SCALE GENOMIC DNA]</scope>
    <source>
        <strain evidence="6 7">CGMCC 1.12125</strain>
    </source>
</reference>
<proteinExistence type="predicted"/>
<evidence type="ECO:0000313" key="6">
    <source>
        <dbReference type="EMBL" id="MFD1589424.1"/>
    </source>
</evidence>
<dbReference type="AlphaFoldDB" id="A0ABD6CHV8"/>
<accession>A0ABD6CHV8</accession>
<dbReference type="GO" id="GO:0016020">
    <property type="term" value="C:membrane"/>
    <property type="evidence" value="ECO:0007669"/>
    <property type="project" value="UniProtKB-SubCell"/>
</dbReference>
<comment type="caution">
    <text evidence="6">The sequence shown here is derived from an EMBL/GenBank/DDBJ whole genome shotgun (WGS) entry which is preliminary data.</text>
</comment>
<protein>
    <submittedName>
        <fullName evidence="6">Cation:proton antiporter subunit C</fullName>
    </submittedName>
</protein>
<feature type="transmembrane region" description="Helical" evidence="5">
    <location>
        <begin position="6"/>
        <end position="26"/>
    </location>
</feature>
<gene>
    <name evidence="6" type="ORF">ACFR9U_20810</name>
</gene>
<comment type="subcellular location">
    <subcellularLocation>
        <location evidence="1">Membrane</location>
        <topology evidence="1">Multi-pass membrane protein</topology>
    </subcellularLocation>
</comment>
<keyword evidence="4 5" id="KW-0472">Membrane</keyword>
<evidence type="ECO:0000256" key="2">
    <source>
        <dbReference type="ARBA" id="ARBA00022692"/>
    </source>
</evidence>
<evidence type="ECO:0000256" key="1">
    <source>
        <dbReference type="ARBA" id="ARBA00004141"/>
    </source>
</evidence>
<dbReference type="InterPro" id="IPR050601">
    <property type="entry name" value="CPA3_antiporter_subunitC"/>
</dbReference>
<evidence type="ECO:0000313" key="7">
    <source>
        <dbReference type="Proteomes" id="UP001597119"/>
    </source>
</evidence>
<keyword evidence="3 5" id="KW-1133">Transmembrane helix</keyword>
<dbReference type="Pfam" id="PF00420">
    <property type="entry name" value="Oxidored_q2"/>
    <property type="match status" value="1"/>
</dbReference>
<evidence type="ECO:0000256" key="3">
    <source>
        <dbReference type="ARBA" id="ARBA00022989"/>
    </source>
</evidence>
<feature type="transmembrane region" description="Helical" evidence="5">
    <location>
        <begin position="77"/>
        <end position="98"/>
    </location>
</feature>
<dbReference type="PANTHER" id="PTHR34583:SF3">
    <property type="entry name" value="MULTISUBUNIT SODIUM_HYDROGEN ANTIPORTER, MNHC SUBUNIT"/>
    <property type="match status" value="1"/>
</dbReference>
<sequence>MIGPLADRTPYVVAVFLMGAGLYVLIDDENLVKKVLGLNLFQTGIFLVFVAAAVRTGGRSPLVGDAGGPYVNPLPHVLILTAIVVGVSVTALAAALVVRIHAERGTVRADELERPTDEVADRE</sequence>
<dbReference type="Proteomes" id="UP001597119">
    <property type="component" value="Unassembled WGS sequence"/>
</dbReference>
<dbReference type="InterPro" id="IPR039428">
    <property type="entry name" value="NUOK/Mnh_C1-like"/>
</dbReference>
<keyword evidence="2 5" id="KW-0812">Transmembrane</keyword>
<feature type="transmembrane region" description="Helical" evidence="5">
    <location>
        <begin position="38"/>
        <end position="57"/>
    </location>
</feature>
<organism evidence="6 7">
    <name type="scientific">Halorientalis brevis</name>
    <dbReference type="NCBI Taxonomy" id="1126241"/>
    <lineage>
        <taxon>Archaea</taxon>
        <taxon>Methanobacteriati</taxon>
        <taxon>Methanobacteriota</taxon>
        <taxon>Stenosarchaea group</taxon>
        <taxon>Halobacteria</taxon>
        <taxon>Halobacteriales</taxon>
        <taxon>Haloarculaceae</taxon>
        <taxon>Halorientalis</taxon>
    </lineage>
</organism>
<evidence type="ECO:0000256" key="4">
    <source>
        <dbReference type="ARBA" id="ARBA00023136"/>
    </source>
</evidence>
<evidence type="ECO:0000256" key="5">
    <source>
        <dbReference type="SAM" id="Phobius"/>
    </source>
</evidence>
<dbReference type="RefSeq" id="WP_345893413.1">
    <property type="nucleotide sequence ID" value="NZ_JALLGV010000009.1"/>
</dbReference>
<name>A0ABD6CHV8_9EURY</name>
<keyword evidence="7" id="KW-1185">Reference proteome</keyword>
<dbReference type="EMBL" id="JBHUDJ010000015">
    <property type="protein sequence ID" value="MFD1589424.1"/>
    <property type="molecule type" value="Genomic_DNA"/>
</dbReference>
<dbReference type="Gene3D" id="1.10.287.3510">
    <property type="match status" value="1"/>
</dbReference>
<dbReference type="PANTHER" id="PTHR34583">
    <property type="entry name" value="ANTIPORTER SUBUNIT MNHC2-RELATED"/>
    <property type="match status" value="1"/>
</dbReference>